<dbReference type="EMBL" id="PIPY01000008">
    <property type="protein sequence ID" value="RUO59554.1"/>
    <property type="molecule type" value="Genomic_DNA"/>
</dbReference>
<dbReference type="Proteomes" id="UP000288259">
    <property type="component" value="Unassembled WGS sequence"/>
</dbReference>
<sequence length="182" mass="20976">MNIETLFNLLFEAIFWVGALSYIWMVWDTTKNKISYNWLIGAFLLWIVVVPYYLVKRKSLIEKSQEAPEEHSKSHQVGAWLSVIAWVFYLSWASSDSTNFMTCKEAVGIANELAIANLADFHGVLESKVSSKIVNVSEVYTSEAERTCKGELHYQIDGYGRDAEMLRFRTYIDNGEQWVQLL</sequence>
<comment type="caution">
    <text evidence="2">The sequence shown here is derived from an EMBL/GenBank/DDBJ whole genome shotgun (WGS) entry which is preliminary data.</text>
</comment>
<keyword evidence="1" id="KW-0472">Membrane</keyword>
<keyword evidence="1" id="KW-1133">Transmembrane helix</keyword>
<organism evidence="2 3">
    <name type="scientific">Pseudidiomarina insulisalsae</name>
    <dbReference type="NCBI Taxonomy" id="575789"/>
    <lineage>
        <taxon>Bacteria</taxon>
        <taxon>Pseudomonadati</taxon>
        <taxon>Pseudomonadota</taxon>
        <taxon>Gammaproteobacteria</taxon>
        <taxon>Alteromonadales</taxon>
        <taxon>Idiomarinaceae</taxon>
        <taxon>Pseudidiomarina</taxon>
    </lineage>
</organism>
<dbReference type="AlphaFoldDB" id="A0A432YF36"/>
<protein>
    <submittedName>
        <fullName evidence="2">Uncharacterized protein</fullName>
    </submittedName>
</protein>
<evidence type="ECO:0000256" key="1">
    <source>
        <dbReference type="SAM" id="Phobius"/>
    </source>
</evidence>
<gene>
    <name evidence="2" type="ORF">CWI71_09050</name>
</gene>
<keyword evidence="3" id="KW-1185">Reference proteome</keyword>
<dbReference type="RefSeq" id="WP_126754941.1">
    <property type="nucleotide sequence ID" value="NZ_PIPY01000008.1"/>
</dbReference>
<feature type="transmembrane region" description="Helical" evidence="1">
    <location>
        <begin position="7"/>
        <end position="24"/>
    </location>
</feature>
<feature type="transmembrane region" description="Helical" evidence="1">
    <location>
        <begin position="36"/>
        <end position="55"/>
    </location>
</feature>
<keyword evidence="1" id="KW-0812">Transmembrane</keyword>
<accession>A0A432YF36</accession>
<evidence type="ECO:0000313" key="2">
    <source>
        <dbReference type="EMBL" id="RUO59554.1"/>
    </source>
</evidence>
<reference evidence="3" key="1">
    <citation type="journal article" date="2018" name="Front. Microbiol.">
        <title>Genome-Based Analysis Reveals the Taxonomy and Diversity of the Family Idiomarinaceae.</title>
        <authorList>
            <person name="Liu Y."/>
            <person name="Lai Q."/>
            <person name="Shao Z."/>
        </authorList>
    </citation>
    <scope>NUCLEOTIDE SEQUENCE [LARGE SCALE GENOMIC DNA]</scope>
    <source>
        <strain evidence="3">CVS-6</strain>
    </source>
</reference>
<proteinExistence type="predicted"/>
<dbReference type="OrthoDB" id="6637885at2"/>
<name>A0A432YF36_9GAMM</name>
<evidence type="ECO:0000313" key="3">
    <source>
        <dbReference type="Proteomes" id="UP000288259"/>
    </source>
</evidence>